<name>A0A6I6DSD3_9MICO</name>
<dbReference type="KEGG" id="moj:D7D94_09395"/>
<accession>A0A6I6DSD3</accession>
<feature type="domain" description="Lycopene cyclase" evidence="9">
    <location>
        <begin position="29"/>
        <end position="96"/>
    </location>
</feature>
<evidence type="ECO:0000256" key="6">
    <source>
        <dbReference type="ARBA" id="ARBA00023136"/>
    </source>
</evidence>
<keyword evidence="5 8" id="KW-1133">Transmembrane helix</keyword>
<evidence type="ECO:0000256" key="7">
    <source>
        <dbReference type="ARBA" id="ARBA00023235"/>
    </source>
</evidence>
<dbReference type="EMBL" id="CP032550">
    <property type="protein sequence ID" value="QGU27852.1"/>
    <property type="molecule type" value="Genomic_DNA"/>
</dbReference>
<gene>
    <name evidence="10" type="ORF">D7D94_09395</name>
</gene>
<dbReference type="AlphaFoldDB" id="A0A6I6DSD3"/>
<proteinExistence type="predicted"/>
<dbReference type="Pfam" id="PF18916">
    <property type="entry name" value="Lycopene_cyc"/>
    <property type="match status" value="1"/>
</dbReference>
<reference evidence="10 11" key="1">
    <citation type="submission" date="2018-09" db="EMBL/GenBank/DDBJ databases">
        <title>Whole genome sequencing of Microbacterium oryzae strain MB-10T.</title>
        <authorList>
            <person name="Das S.K."/>
        </authorList>
    </citation>
    <scope>NUCLEOTIDE SEQUENCE [LARGE SCALE GENOMIC DNA]</scope>
    <source>
        <strain evidence="10 11">MB-10</strain>
    </source>
</reference>
<dbReference type="GO" id="GO:0016020">
    <property type="term" value="C:membrane"/>
    <property type="evidence" value="ECO:0007669"/>
    <property type="project" value="UniProtKB-SubCell"/>
</dbReference>
<evidence type="ECO:0000256" key="3">
    <source>
        <dbReference type="ARBA" id="ARBA00022692"/>
    </source>
</evidence>
<keyword evidence="3 8" id="KW-0812">Transmembrane</keyword>
<evidence type="ECO:0000256" key="4">
    <source>
        <dbReference type="ARBA" id="ARBA00022746"/>
    </source>
</evidence>
<evidence type="ECO:0000256" key="1">
    <source>
        <dbReference type="ARBA" id="ARBA00004141"/>
    </source>
</evidence>
<organism evidence="10 11">
    <name type="scientific">Microbacterium oryzae</name>
    <dbReference type="NCBI Taxonomy" id="743009"/>
    <lineage>
        <taxon>Bacteria</taxon>
        <taxon>Bacillati</taxon>
        <taxon>Actinomycetota</taxon>
        <taxon>Actinomycetes</taxon>
        <taxon>Micrococcales</taxon>
        <taxon>Microbacteriaceae</taxon>
        <taxon>Microbacterium</taxon>
    </lineage>
</organism>
<dbReference type="GO" id="GO:0045436">
    <property type="term" value="F:lycopene beta cyclase activity"/>
    <property type="evidence" value="ECO:0007669"/>
    <property type="project" value="UniProtKB-ARBA"/>
</dbReference>
<evidence type="ECO:0000313" key="11">
    <source>
        <dbReference type="Proteomes" id="UP000422989"/>
    </source>
</evidence>
<keyword evidence="11" id="KW-1185">Reference proteome</keyword>
<feature type="transmembrane region" description="Helical" evidence="8">
    <location>
        <begin position="36"/>
        <end position="65"/>
    </location>
</feature>
<evidence type="ECO:0000256" key="5">
    <source>
        <dbReference type="ARBA" id="ARBA00022989"/>
    </source>
</evidence>
<dbReference type="RefSeq" id="WP_156242357.1">
    <property type="nucleotide sequence ID" value="NZ_BAAAZL010000004.1"/>
</dbReference>
<comment type="subcellular location">
    <subcellularLocation>
        <location evidence="1">Membrane</location>
        <topology evidence="1">Multi-pass membrane protein</topology>
    </subcellularLocation>
</comment>
<evidence type="ECO:0000256" key="8">
    <source>
        <dbReference type="SAM" id="Phobius"/>
    </source>
</evidence>
<dbReference type="GO" id="GO:0016872">
    <property type="term" value="F:intramolecular lyase activity"/>
    <property type="evidence" value="ECO:0007669"/>
    <property type="project" value="InterPro"/>
</dbReference>
<dbReference type="Proteomes" id="UP000422989">
    <property type="component" value="Chromosome"/>
</dbReference>
<keyword evidence="7" id="KW-0413">Isomerase</keyword>
<feature type="transmembrane region" description="Helical" evidence="8">
    <location>
        <begin position="6"/>
        <end position="24"/>
    </location>
</feature>
<evidence type="ECO:0000256" key="2">
    <source>
        <dbReference type="ARBA" id="ARBA00004829"/>
    </source>
</evidence>
<dbReference type="GO" id="GO:0016117">
    <property type="term" value="P:carotenoid biosynthetic process"/>
    <property type="evidence" value="ECO:0007669"/>
    <property type="project" value="UniProtKB-KW"/>
</dbReference>
<dbReference type="InterPro" id="IPR017825">
    <property type="entry name" value="Lycopene_cyclase_dom"/>
</dbReference>
<sequence>MTYALLCAVFLGVAVVAATGLTVARRQGSRQGARRNVALAAVLASAALLVLTAVFDNVMIAAGLFAYSDGHISGLRIGAAPVEDFTYPLAAAILLPALWLFLRRRHDS</sequence>
<feature type="transmembrane region" description="Helical" evidence="8">
    <location>
        <begin position="85"/>
        <end position="102"/>
    </location>
</feature>
<protein>
    <submittedName>
        <fullName evidence="10">Lycopene cyclase domain-containing protein</fullName>
    </submittedName>
</protein>
<keyword evidence="6 8" id="KW-0472">Membrane</keyword>
<evidence type="ECO:0000259" key="9">
    <source>
        <dbReference type="Pfam" id="PF18916"/>
    </source>
</evidence>
<evidence type="ECO:0000313" key="10">
    <source>
        <dbReference type="EMBL" id="QGU27852.1"/>
    </source>
</evidence>
<dbReference type="OrthoDB" id="4411839at2"/>
<comment type="pathway">
    <text evidence="2">Carotenoid biosynthesis.</text>
</comment>
<dbReference type="NCBIfam" id="TIGR03462">
    <property type="entry name" value="CarR_dom_SF"/>
    <property type="match status" value="1"/>
</dbReference>
<keyword evidence="4" id="KW-0125">Carotenoid biosynthesis</keyword>